<reference evidence="2 3" key="1">
    <citation type="journal article" date="2015" name="PLoS Pathog.">
        <title>Leptomonas seymouri: Adaptations to the Dixenous Life Cycle Analyzed by Genome Sequencing, Transcriptome Profiling and Co-infection with Leishmania donovani.</title>
        <authorList>
            <person name="Kraeva N."/>
            <person name="Butenko A."/>
            <person name="Hlavacova J."/>
            <person name="Kostygov A."/>
            <person name="Myskova J."/>
            <person name="Grybchuk D."/>
            <person name="Lestinova T."/>
            <person name="Votypka J."/>
            <person name="Volf P."/>
            <person name="Opperdoes F."/>
            <person name="Flegontov P."/>
            <person name="Lukes J."/>
            <person name="Yurchenko V."/>
        </authorList>
    </citation>
    <scope>NUCLEOTIDE SEQUENCE [LARGE SCALE GENOMIC DNA]</scope>
    <source>
        <strain evidence="2 3">ATCC 30220</strain>
    </source>
</reference>
<dbReference type="VEuPathDB" id="TriTrypDB:Lsey_0014_0510"/>
<dbReference type="AlphaFoldDB" id="A0A0N1IMI6"/>
<organism evidence="2 3">
    <name type="scientific">Leptomonas seymouri</name>
    <dbReference type="NCBI Taxonomy" id="5684"/>
    <lineage>
        <taxon>Eukaryota</taxon>
        <taxon>Discoba</taxon>
        <taxon>Euglenozoa</taxon>
        <taxon>Kinetoplastea</taxon>
        <taxon>Metakinetoplastina</taxon>
        <taxon>Trypanosomatida</taxon>
        <taxon>Trypanosomatidae</taxon>
        <taxon>Leishmaniinae</taxon>
        <taxon>Leptomonas</taxon>
    </lineage>
</organism>
<keyword evidence="3" id="KW-1185">Reference proteome</keyword>
<protein>
    <recommendedName>
        <fullName evidence="4">ICAM-like surface protein</fullName>
    </recommendedName>
</protein>
<evidence type="ECO:0008006" key="4">
    <source>
        <dbReference type="Google" id="ProtNLM"/>
    </source>
</evidence>
<gene>
    <name evidence="2" type="ORF">ABL78_1000</name>
</gene>
<feature type="compositionally biased region" description="Pro residues" evidence="1">
    <location>
        <begin position="104"/>
        <end position="117"/>
    </location>
</feature>
<evidence type="ECO:0000256" key="1">
    <source>
        <dbReference type="SAM" id="MobiDB-lite"/>
    </source>
</evidence>
<feature type="region of interest" description="Disordered" evidence="1">
    <location>
        <begin position="81"/>
        <end position="118"/>
    </location>
</feature>
<evidence type="ECO:0000313" key="3">
    <source>
        <dbReference type="Proteomes" id="UP000038009"/>
    </source>
</evidence>
<feature type="region of interest" description="Disordered" evidence="1">
    <location>
        <begin position="210"/>
        <end position="232"/>
    </location>
</feature>
<sequence>MIQQRKNASAAHRKSAAAAPHLRDVADPALFFSLDTAQFCDAIAVTKVISVVLPLRHLRDRTILHEMVLKKLLHRSFEPSADDLAQQQQQQHEQEVAETGVSGPSPPTAGPPSPPSPGVYTIVHITSVEVHADTARQVNPQGDVQVNVMTTLVAARLRHGLVAGVAEPSAFASCMQVRLPTVAVSAAVAANEKRRDTDALTLDSVRLDDGGQVVDEQEKASSPLLPSQSGEVPVDRQLRVTARCLEDEPVMPGQAVLLVSEPAAIRCLAVRPPRDAPGPFFFAEDTTVEPAGVAAATAKRKRTSRRAPDEGQGAASEKMSAKAGRRRVVVIACDIPEAAGKADGGRKRLRS</sequence>
<name>A0A0N1IMI6_LEPSE</name>
<proteinExistence type="predicted"/>
<dbReference type="OrthoDB" id="273163at2759"/>
<dbReference type="EMBL" id="LJSK01000014">
    <property type="protein sequence ID" value="KPI89928.1"/>
    <property type="molecule type" value="Genomic_DNA"/>
</dbReference>
<dbReference type="OMA" id="LQHGICA"/>
<comment type="caution">
    <text evidence="2">The sequence shown here is derived from an EMBL/GenBank/DDBJ whole genome shotgun (WGS) entry which is preliminary data.</text>
</comment>
<evidence type="ECO:0000313" key="2">
    <source>
        <dbReference type="EMBL" id="KPI89928.1"/>
    </source>
</evidence>
<accession>A0A0N1IMI6</accession>
<dbReference type="Proteomes" id="UP000038009">
    <property type="component" value="Unassembled WGS sequence"/>
</dbReference>
<feature type="region of interest" description="Disordered" evidence="1">
    <location>
        <begin position="293"/>
        <end position="324"/>
    </location>
</feature>